<dbReference type="InterPro" id="IPR036388">
    <property type="entry name" value="WH-like_DNA-bd_sf"/>
</dbReference>
<dbReference type="InterPro" id="IPR016152">
    <property type="entry name" value="PTrfase/Anion_transptr"/>
</dbReference>
<reference evidence="8 9" key="1">
    <citation type="submission" date="2024-03" db="EMBL/GenBank/DDBJ databases">
        <title>The Genome Sequence of Enterococcus sp. DIV2402.</title>
        <authorList>
            <consortium name="The Broad Institute Genomics Platform"/>
            <consortium name="The Broad Institute Microbial Omics Core"/>
            <consortium name="The Broad Institute Genomic Center for Infectious Diseases"/>
            <person name="Earl A."/>
            <person name="Manson A."/>
            <person name="Gilmore M."/>
            <person name="Schwartman J."/>
            <person name="Shea T."/>
            <person name="Abouelleil A."/>
            <person name="Cao P."/>
            <person name="Chapman S."/>
            <person name="Cusick C."/>
            <person name="Young S."/>
            <person name="Neafsey D."/>
            <person name="Nusbaum C."/>
            <person name="Birren B."/>
        </authorList>
    </citation>
    <scope>NUCLEOTIDE SEQUENCE [LARGE SCALE GENOMIC DNA]</scope>
    <source>
        <strain evidence="8 9">DIV2402</strain>
    </source>
</reference>
<dbReference type="PANTHER" id="PTHR30185">
    <property type="entry name" value="CRYPTIC BETA-GLUCOSIDE BGL OPERON ANTITERMINATOR"/>
    <property type="match status" value="1"/>
</dbReference>
<sequence length="692" mass="80659">MKDRTIKLIRKFLYSDFPISIDTLSEEFQLSKRTMRNEINQLNTYFIDNDFPVLQTIRGKGLRLTMTEQKKEALIELIGRDVHDEILTRDERLLDLILSISLGKKKVFLYQKEEELQISKSTLDEDMRRLRQLLTKYTVEILSIPKQGLVLNGKERSIRTMIYSFINKMVDNFTLTDEIKNQSVKQQIIFKYISLEVFKKIDQIYGESISASEDNLYRKNLVLFTGIWLTRFQNKQSIQSPDWSHKETHASQEIQEFVQAIFDKFSIQDAANEYKYLTFILDTFNPKNMSTSIEWVQAQLLSIQLIQHVENETHIPFTKKEADLQEGLYQHIGSLLSRLRYDVQFANPLKETIKANYDTIYRAVESFTPEFNKVLKKQLTEDEIAFLTIHFSTSLSELNQELTYFYRAVVICNHGLATGKLLSENLKELFHIEVLAVLSSREIELIKKLDVDFVFSTVSIEIKNKPLLILEPIIKEDSKEAIAAFLSQHSQYRRLSNEHRDSTQLFSDILTLFDKKTSQKVECQYQELEKIFRKNHLTINKRELQPMIQDVLKDENILMNVEAKNWKELITKVSHPLLKERIITENYIQAMIDSVDEYGPYIVIGKHLALAHARPEDGANSLGLSVATVKSGVEFGHEENDPVKIIFCLSAVDSFSHLNIMRHLIDLINDEEKLNQLVTTKTIDEFKQTLFN</sequence>
<feature type="domain" description="PTS EIIA type-2" evidence="5">
    <location>
        <begin position="550"/>
        <end position="692"/>
    </location>
</feature>
<evidence type="ECO:0000256" key="3">
    <source>
        <dbReference type="ARBA" id="ARBA00023159"/>
    </source>
</evidence>
<dbReference type="InterPro" id="IPR007737">
    <property type="entry name" value="Mga_HTH"/>
</dbReference>
<dbReference type="Proteomes" id="UP000664701">
    <property type="component" value="Chromosome"/>
</dbReference>
<dbReference type="CDD" id="cd05568">
    <property type="entry name" value="PTS_IIB_bgl_like"/>
    <property type="match status" value="1"/>
</dbReference>
<proteinExistence type="predicted"/>
<dbReference type="Gene3D" id="3.40.930.10">
    <property type="entry name" value="Mannitol-specific EII, Chain A"/>
    <property type="match status" value="1"/>
</dbReference>
<evidence type="ECO:0000259" key="6">
    <source>
        <dbReference type="PROSITE" id="PS51099"/>
    </source>
</evidence>
<dbReference type="InterPro" id="IPR011608">
    <property type="entry name" value="PRD"/>
</dbReference>
<dbReference type="SUPFAM" id="SSF63520">
    <property type="entry name" value="PTS-regulatory domain, PRD"/>
    <property type="match status" value="1"/>
</dbReference>
<dbReference type="PROSITE" id="PS51099">
    <property type="entry name" value="PTS_EIIB_TYPE_2"/>
    <property type="match status" value="1"/>
</dbReference>
<feature type="domain" description="PTS EIIB type-2" evidence="6">
    <location>
        <begin position="406"/>
        <end position="494"/>
    </location>
</feature>
<dbReference type="Pfam" id="PF00874">
    <property type="entry name" value="PRD"/>
    <property type="match status" value="1"/>
</dbReference>
<evidence type="ECO:0000256" key="1">
    <source>
        <dbReference type="ARBA" id="ARBA00022737"/>
    </source>
</evidence>
<keyword evidence="4" id="KW-0804">Transcription</keyword>
<accession>A0ABZ2SQU8</accession>
<evidence type="ECO:0000313" key="9">
    <source>
        <dbReference type="Proteomes" id="UP000664701"/>
    </source>
</evidence>
<dbReference type="InterPro" id="IPR050661">
    <property type="entry name" value="BglG_antiterminators"/>
</dbReference>
<dbReference type="Pfam" id="PF05043">
    <property type="entry name" value="Mga"/>
    <property type="match status" value="1"/>
</dbReference>
<organism evidence="8 9">
    <name type="scientific">Candidatus Enterococcus lowellii</name>
    <dbReference type="NCBI Taxonomy" id="2230877"/>
    <lineage>
        <taxon>Bacteria</taxon>
        <taxon>Bacillati</taxon>
        <taxon>Bacillota</taxon>
        <taxon>Bacilli</taxon>
        <taxon>Lactobacillales</taxon>
        <taxon>Enterococcaceae</taxon>
        <taxon>Enterococcus</taxon>
    </lineage>
</organism>
<dbReference type="PROSITE" id="PS51372">
    <property type="entry name" value="PRD_2"/>
    <property type="match status" value="1"/>
</dbReference>
<feature type="domain" description="PRD" evidence="7">
    <location>
        <begin position="293"/>
        <end position="401"/>
    </location>
</feature>
<dbReference type="InterPro" id="IPR013011">
    <property type="entry name" value="PTS_EIIB_2"/>
</dbReference>
<name>A0ABZ2SQU8_9ENTE</name>
<evidence type="ECO:0008006" key="10">
    <source>
        <dbReference type="Google" id="ProtNLM"/>
    </source>
</evidence>
<dbReference type="RefSeq" id="WP_207941684.1">
    <property type="nucleotide sequence ID" value="NZ_CP147251.1"/>
</dbReference>
<evidence type="ECO:0000259" key="5">
    <source>
        <dbReference type="PROSITE" id="PS51094"/>
    </source>
</evidence>
<keyword evidence="1" id="KW-0677">Repeat</keyword>
<dbReference type="PROSITE" id="PS51094">
    <property type="entry name" value="PTS_EIIA_TYPE_2"/>
    <property type="match status" value="1"/>
</dbReference>
<dbReference type="InterPro" id="IPR002178">
    <property type="entry name" value="PTS_EIIA_type-2_dom"/>
</dbReference>
<dbReference type="PANTHER" id="PTHR30185:SF18">
    <property type="entry name" value="TRANSCRIPTIONAL REGULATOR MTLR"/>
    <property type="match status" value="1"/>
</dbReference>
<dbReference type="Pfam" id="PF00359">
    <property type="entry name" value="PTS_EIIA_2"/>
    <property type="match status" value="1"/>
</dbReference>
<keyword evidence="9" id="KW-1185">Reference proteome</keyword>
<evidence type="ECO:0000259" key="7">
    <source>
        <dbReference type="PROSITE" id="PS51372"/>
    </source>
</evidence>
<dbReference type="Gene3D" id="1.10.10.10">
    <property type="entry name" value="Winged helix-like DNA-binding domain superfamily/Winged helix DNA-binding domain"/>
    <property type="match status" value="1"/>
</dbReference>
<evidence type="ECO:0000256" key="4">
    <source>
        <dbReference type="ARBA" id="ARBA00023163"/>
    </source>
</evidence>
<keyword evidence="3" id="KW-0010">Activator</keyword>
<protein>
    <recommendedName>
        <fullName evidence="10">PTS system EIIA component</fullName>
    </recommendedName>
</protein>
<gene>
    <name evidence="8" type="ORF">DOK78_002805</name>
</gene>
<dbReference type="CDD" id="cd00211">
    <property type="entry name" value="PTS_IIA_fru"/>
    <property type="match status" value="1"/>
</dbReference>
<dbReference type="SUPFAM" id="SSF55804">
    <property type="entry name" value="Phoshotransferase/anion transport protein"/>
    <property type="match status" value="1"/>
</dbReference>
<evidence type="ECO:0000256" key="2">
    <source>
        <dbReference type="ARBA" id="ARBA00023015"/>
    </source>
</evidence>
<dbReference type="Gene3D" id="1.10.1790.10">
    <property type="entry name" value="PRD domain"/>
    <property type="match status" value="1"/>
</dbReference>
<evidence type="ECO:0000313" key="8">
    <source>
        <dbReference type="EMBL" id="WYJ78149.1"/>
    </source>
</evidence>
<dbReference type="InterPro" id="IPR036634">
    <property type="entry name" value="PRD_sf"/>
</dbReference>
<keyword evidence="2" id="KW-0805">Transcription regulation</keyword>
<dbReference type="EMBL" id="CP147251">
    <property type="protein sequence ID" value="WYJ78149.1"/>
    <property type="molecule type" value="Genomic_DNA"/>
</dbReference>